<reference evidence="4" key="1">
    <citation type="submission" date="2011-09" db="EMBL/GenBank/DDBJ databases">
        <title>The permanent draft genome of Mucilaginibacter paludis DSM 18603.</title>
        <authorList>
            <consortium name="US DOE Joint Genome Institute (JGI-PGF)"/>
            <person name="Lucas S."/>
            <person name="Han J."/>
            <person name="Lapidus A."/>
            <person name="Bruce D."/>
            <person name="Goodwin L."/>
            <person name="Pitluck S."/>
            <person name="Peters L."/>
            <person name="Kyrpides N."/>
            <person name="Mavromatis K."/>
            <person name="Ivanova N."/>
            <person name="Mikhailova N."/>
            <person name="Held B."/>
            <person name="Detter J.C."/>
            <person name="Tapia R."/>
            <person name="Han C."/>
            <person name="Land M."/>
            <person name="Hauser L."/>
            <person name="Markowitz V."/>
            <person name="Cheng J.-F."/>
            <person name="Hugenholtz P."/>
            <person name="Woyke T."/>
            <person name="Wu D."/>
            <person name="Tindall B."/>
            <person name="Brambilla E."/>
            <person name="Klenk H.-P."/>
            <person name="Eisen J.A."/>
        </authorList>
    </citation>
    <scope>NUCLEOTIDE SEQUENCE [LARGE SCALE GENOMIC DNA]</scope>
    <source>
        <strain evidence="4">DSM 18603</strain>
    </source>
</reference>
<evidence type="ECO:0000259" key="2">
    <source>
        <dbReference type="Pfam" id="PF04773"/>
    </source>
</evidence>
<keyword evidence="1" id="KW-0812">Transmembrane</keyword>
<dbReference type="EMBL" id="CM001403">
    <property type="protein sequence ID" value="EHQ24302.1"/>
    <property type="molecule type" value="Genomic_DNA"/>
</dbReference>
<dbReference type="InterPro" id="IPR032508">
    <property type="entry name" value="FecR_C"/>
</dbReference>
<feature type="domain" description="FecR protein" evidence="2">
    <location>
        <begin position="110"/>
        <end position="205"/>
    </location>
</feature>
<dbReference type="InterPro" id="IPR012373">
    <property type="entry name" value="Ferrdict_sens_TM"/>
</dbReference>
<dbReference type="Proteomes" id="UP000002774">
    <property type="component" value="Chromosome"/>
</dbReference>
<dbReference type="Gene3D" id="3.55.50.30">
    <property type="match status" value="1"/>
</dbReference>
<organism evidence="4 5">
    <name type="scientific">Mucilaginibacter paludis DSM 18603</name>
    <dbReference type="NCBI Taxonomy" id="714943"/>
    <lineage>
        <taxon>Bacteria</taxon>
        <taxon>Pseudomonadati</taxon>
        <taxon>Bacteroidota</taxon>
        <taxon>Sphingobacteriia</taxon>
        <taxon>Sphingobacteriales</taxon>
        <taxon>Sphingobacteriaceae</taxon>
        <taxon>Mucilaginibacter</taxon>
    </lineage>
</organism>
<evidence type="ECO:0000313" key="5">
    <source>
        <dbReference type="Proteomes" id="UP000002774"/>
    </source>
</evidence>
<accession>H1YDW2</accession>
<dbReference type="PIRSF" id="PIRSF018266">
    <property type="entry name" value="FecR"/>
    <property type="match status" value="1"/>
</dbReference>
<dbReference type="AlphaFoldDB" id="H1YDW2"/>
<keyword evidence="1" id="KW-0472">Membrane</keyword>
<evidence type="ECO:0000259" key="3">
    <source>
        <dbReference type="Pfam" id="PF16344"/>
    </source>
</evidence>
<feature type="transmembrane region" description="Helical" evidence="1">
    <location>
        <begin position="79"/>
        <end position="100"/>
    </location>
</feature>
<name>H1YDW2_9SPHI</name>
<dbReference type="InterPro" id="IPR006860">
    <property type="entry name" value="FecR"/>
</dbReference>
<dbReference type="eggNOG" id="COG3712">
    <property type="taxonomic scope" value="Bacteria"/>
</dbReference>
<evidence type="ECO:0000256" key="1">
    <source>
        <dbReference type="SAM" id="Phobius"/>
    </source>
</evidence>
<keyword evidence="5" id="KW-1185">Reference proteome</keyword>
<feature type="domain" description="Protein FecR C-terminal" evidence="3">
    <location>
        <begin position="250"/>
        <end position="318"/>
    </location>
</feature>
<dbReference type="Pfam" id="PF04773">
    <property type="entry name" value="FecR"/>
    <property type="match status" value="1"/>
</dbReference>
<proteinExistence type="predicted"/>
<evidence type="ECO:0000313" key="4">
    <source>
        <dbReference type="EMBL" id="EHQ24302.1"/>
    </source>
</evidence>
<dbReference type="HOGENOM" id="CLU_050192_2_3_10"/>
<dbReference type="GO" id="GO:0016989">
    <property type="term" value="F:sigma factor antagonist activity"/>
    <property type="evidence" value="ECO:0007669"/>
    <property type="project" value="TreeGrafter"/>
</dbReference>
<protein>
    <submittedName>
        <fullName evidence="4">Anti-FecI sigma factor, FecR</fullName>
    </submittedName>
</protein>
<dbReference type="OrthoDB" id="1452822at2"/>
<dbReference type="STRING" id="714943.Mucpa_0099"/>
<dbReference type="PANTHER" id="PTHR30273">
    <property type="entry name" value="PERIPLASMIC SIGNAL SENSOR AND SIGMA FACTOR ACTIVATOR FECR-RELATED"/>
    <property type="match status" value="1"/>
</dbReference>
<sequence length="320" mass="35946">MLSSYQRFLEGKSSEEELRQLFKDFGTTDEATLRVLIKEAFENTGTEYTSSQPDKFQGLFQKISDRIDDRPHHKKTFIVNWRIAASIAATLIIAGGYYLWSLSRPVEMKTVTAAYGKRVEVFLPDSSEVWLNSGSTLQYPVIFQGKTRLVTLKEGEAFFVVTHDAHKPFVVQTGKTNVSVLGTSFEIAAFTKEPETLITVSTGKVGVVPASSAQSTFLLPGERAILDKATNVIRTVKVDMADIAVWRQGRLLFDDQPLATVMASLERKYNVRIEIKNSRLLNEKVTMRLGNQPLDNVLTAISFSNHFTFKKINEQLIIVN</sequence>
<dbReference type="RefSeq" id="WP_008503845.1">
    <property type="nucleotide sequence ID" value="NZ_CM001403.1"/>
</dbReference>
<gene>
    <name evidence="4" type="ORF">Mucpa_0099</name>
</gene>
<keyword evidence="1" id="KW-1133">Transmembrane helix</keyword>
<dbReference type="Pfam" id="PF16344">
    <property type="entry name" value="FecR_C"/>
    <property type="match status" value="1"/>
</dbReference>
<dbReference type="Gene3D" id="2.60.120.1440">
    <property type="match status" value="1"/>
</dbReference>
<dbReference type="PANTHER" id="PTHR30273:SF2">
    <property type="entry name" value="PROTEIN FECR"/>
    <property type="match status" value="1"/>
</dbReference>